<organism evidence="2 3">
    <name type="scientific">Candidatus Uhrbacteria bacterium RIFCSPLOWO2_02_FULL_48_18</name>
    <dbReference type="NCBI Taxonomy" id="1802408"/>
    <lineage>
        <taxon>Bacteria</taxon>
        <taxon>Candidatus Uhriibacteriota</taxon>
    </lineage>
</organism>
<accession>A0A1F7V7J8</accession>
<dbReference type="Proteomes" id="UP000176593">
    <property type="component" value="Unassembled WGS sequence"/>
</dbReference>
<reference evidence="2 3" key="1">
    <citation type="journal article" date="2016" name="Nat. Commun.">
        <title>Thousands of microbial genomes shed light on interconnected biogeochemical processes in an aquifer system.</title>
        <authorList>
            <person name="Anantharaman K."/>
            <person name="Brown C.T."/>
            <person name="Hug L.A."/>
            <person name="Sharon I."/>
            <person name="Castelle C.J."/>
            <person name="Probst A.J."/>
            <person name="Thomas B.C."/>
            <person name="Singh A."/>
            <person name="Wilkins M.J."/>
            <person name="Karaoz U."/>
            <person name="Brodie E.L."/>
            <person name="Williams K.H."/>
            <person name="Hubbard S.S."/>
            <person name="Banfield J.F."/>
        </authorList>
    </citation>
    <scope>NUCLEOTIDE SEQUENCE [LARGE SCALE GENOMIC DNA]</scope>
</reference>
<protein>
    <submittedName>
        <fullName evidence="2">Uncharacterized protein</fullName>
    </submittedName>
</protein>
<name>A0A1F7V7J8_9BACT</name>
<evidence type="ECO:0000313" key="3">
    <source>
        <dbReference type="Proteomes" id="UP000176593"/>
    </source>
</evidence>
<comment type="caution">
    <text evidence="2">The sequence shown here is derived from an EMBL/GenBank/DDBJ whole genome shotgun (WGS) entry which is preliminary data.</text>
</comment>
<gene>
    <name evidence="2" type="ORF">A3I41_04285</name>
</gene>
<dbReference type="AlphaFoldDB" id="A0A1F7V7J8"/>
<feature type="coiled-coil region" evidence="1">
    <location>
        <begin position="108"/>
        <end position="142"/>
    </location>
</feature>
<evidence type="ECO:0000256" key="1">
    <source>
        <dbReference type="SAM" id="Coils"/>
    </source>
</evidence>
<sequence length="256" mass="28726">MIEEERFLLDHVTVPIGTWRGDMLQKVQIFSADQAAELKRLEDVQKSLQIRAQEIEGGSRSAGLKGVAQEKVSQYARAIQQIEFGQNPENRNYYIQDDAKRAEALASKDSIVAERDQAQAELDALTSEYKQIEVKFIQLKTEMAPFVVLQGFQQKLDESWPMIMVGESTLKTVTEIAPDLIVAVIAPLMDAFLDCREKLQPQLQRNREMDAKAIRADFQAFLAAGFNGEDAMQLTLARVKASTLTSLMQIAGSMKK</sequence>
<evidence type="ECO:0000313" key="2">
    <source>
        <dbReference type="EMBL" id="OGL86483.1"/>
    </source>
</evidence>
<dbReference type="EMBL" id="MGEQ01000009">
    <property type="protein sequence ID" value="OGL86483.1"/>
    <property type="molecule type" value="Genomic_DNA"/>
</dbReference>
<keyword evidence="1" id="KW-0175">Coiled coil</keyword>
<proteinExistence type="predicted"/>